<name>A0ABV0KKY6_9CYAN</name>
<accession>A0ABV0KKY6</accession>
<sequence length="121" mass="14203">MALGIIGPTKRSAIADEDLDLFTMIQAFDIKASQFKIIRKRFYQNPYVDVLTWLNEIYQLREAYFEQLIKEKNVRAKDSLVREQVLARLKQNDRWMLKFDELIAVCEDAIAADQGLRFLSD</sequence>
<organism evidence="1 2">
    <name type="scientific">Stenomitos frigidus AS-A4</name>
    <dbReference type="NCBI Taxonomy" id="2933935"/>
    <lineage>
        <taxon>Bacteria</taxon>
        <taxon>Bacillati</taxon>
        <taxon>Cyanobacteriota</taxon>
        <taxon>Cyanophyceae</taxon>
        <taxon>Leptolyngbyales</taxon>
        <taxon>Leptolyngbyaceae</taxon>
        <taxon>Stenomitos</taxon>
    </lineage>
</organism>
<dbReference type="Proteomes" id="UP001476950">
    <property type="component" value="Unassembled WGS sequence"/>
</dbReference>
<gene>
    <name evidence="1" type="ORF">NDI38_15875</name>
</gene>
<evidence type="ECO:0000313" key="1">
    <source>
        <dbReference type="EMBL" id="MEP1059918.1"/>
    </source>
</evidence>
<dbReference type="RefSeq" id="WP_190449644.1">
    <property type="nucleotide sequence ID" value="NZ_JAMPLM010000013.1"/>
</dbReference>
<proteinExistence type="predicted"/>
<evidence type="ECO:0000313" key="2">
    <source>
        <dbReference type="Proteomes" id="UP001476950"/>
    </source>
</evidence>
<dbReference type="EMBL" id="JAMPLM010000013">
    <property type="protein sequence ID" value="MEP1059918.1"/>
    <property type="molecule type" value="Genomic_DNA"/>
</dbReference>
<protein>
    <submittedName>
        <fullName evidence="1">Uncharacterized protein</fullName>
    </submittedName>
</protein>
<reference evidence="1 2" key="1">
    <citation type="submission" date="2022-04" db="EMBL/GenBank/DDBJ databases">
        <title>Positive selection, recombination, and allopatry shape intraspecific diversity of widespread and dominant cyanobacteria.</title>
        <authorList>
            <person name="Wei J."/>
            <person name="Shu W."/>
            <person name="Hu C."/>
        </authorList>
    </citation>
    <scope>NUCLEOTIDE SEQUENCE [LARGE SCALE GENOMIC DNA]</scope>
    <source>
        <strain evidence="1 2">AS-A4</strain>
    </source>
</reference>
<keyword evidence="2" id="KW-1185">Reference proteome</keyword>
<comment type="caution">
    <text evidence="1">The sequence shown here is derived from an EMBL/GenBank/DDBJ whole genome shotgun (WGS) entry which is preliminary data.</text>
</comment>